<name>A0A9D8Q072_9GAMM</name>
<dbReference type="PROSITE" id="PS52016">
    <property type="entry name" value="TONB_DEPENDENT_REC_3"/>
    <property type="match status" value="1"/>
</dbReference>
<evidence type="ECO:0000256" key="2">
    <source>
        <dbReference type="ARBA" id="ARBA00022448"/>
    </source>
</evidence>
<keyword evidence="2 7" id="KW-0813">Transport</keyword>
<evidence type="ECO:0000256" key="4">
    <source>
        <dbReference type="ARBA" id="ARBA00022692"/>
    </source>
</evidence>
<sequence>AWDGNVDAYVTYNYSLTWSGMENLKATFGIRNLLNTDPPFTVRYLDDGDGAGWEARVADPRGRSFNLLLEYRFQ</sequence>
<evidence type="ECO:0000256" key="7">
    <source>
        <dbReference type="PROSITE-ProRule" id="PRU01360"/>
    </source>
</evidence>
<dbReference type="SUPFAM" id="SSF56935">
    <property type="entry name" value="Porins"/>
    <property type="match status" value="1"/>
</dbReference>
<dbReference type="InterPro" id="IPR039426">
    <property type="entry name" value="TonB-dep_rcpt-like"/>
</dbReference>
<comment type="caution">
    <text evidence="8">The sequence shown here is derived from an EMBL/GenBank/DDBJ whole genome shotgun (WGS) entry which is preliminary data.</text>
</comment>
<dbReference type="InterPro" id="IPR036942">
    <property type="entry name" value="Beta-barrel_TonB_sf"/>
</dbReference>
<feature type="non-terminal residue" evidence="8">
    <location>
        <position position="1"/>
    </location>
</feature>
<keyword evidence="6 7" id="KW-0998">Cell outer membrane</keyword>
<dbReference type="Gene3D" id="2.40.170.20">
    <property type="entry name" value="TonB-dependent receptor, beta-barrel domain"/>
    <property type="match status" value="1"/>
</dbReference>
<evidence type="ECO:0000313" key="9">
    <source>
        <dbReference type="Proteomes" id="UP000664815"/>
    </source>
</evidence>
<evidence type="ECO:0000256" key="3">
    <source>
        <dbReference type="ARBA" id="ARBA00022452"/>
    </source>
</evidence>
<comment type="similarity">
    <text evidence="7">Belongs to the TonB-dependent receptor family.</text>
</comment>
<evidence type="ECO:0000313" key="8">
    <source>
        <dbReference type="EMBL" id="MBN8799364.1"/>
    </source>
</evidence>
<evidence type="ECO:0000256" key="1">
    <source>
        <dbReference type="ARBA" id="ARBA00004571"/>
    </source>
</evidence>
<keyword evidence="3 7" id="KW-1134">Transmembrane beta strand</keyword>
<dbReference type="EMBL" id="JAFKMG010000773">
    <property type="protein sequence ID" value="MBN8799364.1"/>
    <property type="molecule type" value="Genomic_DNA"/>
</dbReference>
<gene>
    <name evidence="8" type="ORF">J0H45_08415</name>
</gene>
<proteinExistence type="inferred from homology"/>
<accession>A0A9D8Q072</accession>
<evidence type="ECO:0000256" key="6">
    <source>
        <dbReference type="ARBA" id="ARBA00023237"/>
    </source>
</evidence>
<organism evidence="8 9">
    <name type="scientific">Stenotrophomonas nitritireducens</name>
    <dbReference type="NCBI Taxonomy" id="83617"/>
    <lineage>
        <taxon>Bacteria</taxon>
        <taxon>Pseudomonadati</taxon>
        <taxon>Pseudomonadota</taxon>
        <taxon>Gammaproteobacteria</taxon>
        <taxon>Lysobacterales</taxon>
        <taxon>Lysobacteraceae</taxon>
        <taxon>Stenotrophomonas</taxon>
    </lineage>
</organism>
<evidence type="ECO:0000256" key="5">
    <source>
        <dbReference type="ARBA" id="ARBA00023136"/>
    </source>
</evidence>
<dbReference type="GO" id="GO:0009279">
    <property type="term" value="C:cell outer membrane"/>
    <property type="evidence" value="ECO:0007669"/>
    <property type="project" value="UniProtKB-SubCell"/>
</dbReference>
<reference evidence="8" key="1">
    <citation type="submission" date="2021-02" db="EMBL/GenBank/DDBJ databases">
        <title>Thiocyanate and organic carbon inputs drive convergent selection for specific autotrophic Afipia and Thiobacillus strains within complex microbiomes.</title>
        <authorList>
            <person name="Huddy R.J."/>
            <person name="Sachdeva R."/>
            <person name="Kadzinga F."/>
            <person name="Kantor R.S."/>
            <person name="Harrison S.T.L."/>
            <person name="Banfield J.F."/>
        </authorList>
    </citation>
    <scope>NUCLEOTIDE SEQUENCE</scope>
    <source>
        <strain evidence="8">SCN18_10_11_15_R1_P_69_7</strain>
    </source>
</reference>
<keyword evidence="4 7" id="KW-0812">Transmembrane</keyword>
<dbReference type="AlphaFoldDB" id="A0A9D8Q072"/>
<protein>
    <submittedName>
        <fullName evidence="8">TonB-dependent receptor</fullName>
    </submittedName>
</protein>
<comment type="subcellular location">
    <subcellularLocation>
        <location evidence="1 7">Cell outer membrane</location>
        <topology evidence="1 7">Multi-pass membrane protein</topology>
    </subcellularLocation>
</comment>
<dbReference type="Proteomes" id="UP000664815">
    <property type="component" value="Unassembled WGS sequence"/>
</dbReference>
<keyword evidence="8" id="KW-0675">Receptor</keyword>
<keyword evidence="5 7" id="KW-0472">Membrane</keyword>